<keyword evidence="3" id="KW-0012">Acyltransferase</keyword>
<organism evidence="3 4">
    <name type="scientific">Flavobacterium aciduliphilum</name>
    <dbReference type="NCBI Taxonomy" id="1101402"/>
    <lineage>
        <taxon>Bacteria</taxon>
        <taxon>Pseudomonadati</taxon>
        <taxon>Bacteroidota</taxon>
        <taxon>Flavobacteriia</taxon>
        <taxon>Flavobacteriales</taxon>
        <taxon>Flavobacteriaceae</taxon>
        <taxon>Flavobacterium</taxon>
    </lineage>
</organism>
<dbReference type="Pfam" id="PF01757">
    <property type="entry name" value="Acyl_transf_3"/>
    <property type="match status" value="1"/>
</dbReference>
<feature type="transmembrane region" description="Helical" evidence="1">
    <location>
        <begin position="199"/>
        <end position="217"/>
    </location>
</feature>
<evidence type="ECO:0000313" key="4">
    <source>
        <dbReference type="Proteomes" id="UP000248840"/>
    </source>
</evidence>
<keyword evidence="1" id="KW-0812">Transmembrane</keyword>
<feature type="transmembrane region" description="Helical" evidence="1">
    <location>
        <begin position="116"/>
        <end position="133"/>
    </location>
</feature>
<name>A0A328Y9G4_9FLAO</name>
<evidence type="ECO:0000313" key="3">
    <source>
        <dbReference type="EMBL" id="RAR70240.1"/>
    </source>
</evidence>
<keyword evidence="1" id="KW-0472">Membrane</keyword>
<feature type="transmembrane region" description="Helical" evidence="1">
    <location>
        <begin position="78"/>
        <end position="96"/>
    </location>
</feature>
<protein>
    <submittedName>
        <fullName evidence="3">Acyltransferase-like protein</fullName>
    </submittedName>
</protein>
<accession>A0A328Y9G4</accession>
<feature type="transmembrane region" description="Helical" evidence="1">
    <location>
        <begin position="237"/>
        <end position="260"/>
    </location>
</feature>
<feature type="transmembrane region" description="Helical" evidence="1">
    <location>
        <begin position="12"/>
        <end position="31"/>
    </location>
</feature>
<proteinExistence type="predicted"/>
<dbReference type="RefSeq" id="WP_112113897.1">
    <property type="nucleotide sequence ID" value="NZ_QLSZ01000011.1"/>
</dbReference>
<keyword evidence="3" id="KW-0808">Transferase</keyword>
<evidence type="ECO:0000256" key="1">
    <source>
        <dbReference type="SAM" id="Phobius"/>
    </source>
</evidence>
<dbReference type="GO" id="GO:0016747">
    <property type="term" value="F:acyltransferase activity, transferring groups other than amino-acyl groups"/>
    <property type="evidence" value="ECO:0007669"/>
    <property type="project" value="InterPro"/>
</dbReference>
<dbReference type="InterPro" id="IPR002656">
    <property type="entry name" value="Acyl_transf_3_dom"/>
</dbReference>
<keyword evidence="1" id="KW-1133">Transmembrane helix</keyword>
<dbReference type="EMBL" id="QLSZ01000011">
    <property type="protein sequence ID" value="RAR70240.1"/>
    <property type="molecule type" value="Genomic_DNA"/>
</dbReference>
<feature type="transmembrane region" description="Helical" evidence="1">
    <location>
        <begin position="140"/>
        <end position="158"/>
    </location>
</feature>
<evidence type="ECO:0000259" key="2">
    <source>
        <dbReference type="Pfam" id="PF01757"/>
    </source>
</evidence>
<feature type="transmembrane region" description="Helical" evidence="1">
    <location>
        <begin position="170"/>
        <end position="187"/>
    </location>
</feature>
<gene>
    <name evidence="3" type="ORF">CLV55_11165</name>
</gene>
<keyword evidence="4" id="KW-1185">Reference proteome</keyword>
<feature type="domain" description="Acyltransferase 3" evidence="2">
    <location>
        <begin position="12"/>
        <end position="258"/>
    </location>
</feature>
<dbReference type="OrthoDB" id="9806160at2"/>
<dbReference type="AlphaFoldDB" id="A0A328Y9G4"/>
<comment type="caution">
    <text evidence="3">The sequence shown here is derived from an EMBL/GenBank/DDBJ whole genome shotgun (WGS) entry which is preliminary data.</text>
</comment>
<reference evidence="3 4" key="1">
    <citation type="submission" date="2018-06" db="EMBL/GenBank/DDBJ databases">
        <title>Genomic Encyclopedia of Archaeal and Bacterial Type Strains, Phase II (KMG-II): from individual species to whole genera.</title>
        <authorList>
            <person name="Goeker M."/>
        </authorList>
    </citation>
    <scope>NUCLEOTIDE SEQUENCE [LARGE SCALE GENOMIC DNA]</scope>
    <source>
        <strain evidence="3 4">DSM 25663</strain>
    </source>
</reference>
<sequence length="273" mass="32502">MKVNVKFEFPYNLLKAIAIIIITNYHCSNLYPISIRFLTSGCAIGLGIFFFVSGYGIEKSMKKTNNFIGWYLMRFLKLYLSVFVFSIITIILNYEFPLFFSSSNYLIPYELYYHTHYWFTGAILCFYLFLKLVIDFKLKYLHVVFFFVIVFFINYLLVPNPNYLFIIPKRYELYLYLILFFVGSYFSDSKKLEFLNLKSSMLFSFVVILLLIFGFISLKTGGRNDNIKDDFYWHLKIMNYIATCTITIFFILFIGNSFLLRLNKNRLISLFQV</sequence>
<feature type="transmembrane region" description="Helical" evidence="1">
    <location>
        <begin position="37"/>
        <end position="57"/>
    </location>
</feature>
<dbReference type="Proteomes" id="UP000248840">
    <property type="component" value="Unassembled WGS sequence"/>
</dbReference>